<evidence type="ECO:0000256" key="4">
    <source>
        <dbReference type="ARBA" id="ARBA00022475"/>
    </source>
</evidence>
<dbReference type="GO" id="GO:0022857">
    <property type="term" value="F:transmembrane transporter activity"/>
    <property type="evidence" value="ECO:0007669"/>
    <property type="project" value="InterPro"/>
</dbReference>
<feature type="transmembrane region" description="Helical" evidence="8">
    <location>
        <begin position="348"/>
        <end position="367"/>
    </location>
</feature>
<evidence type="ECO:0000256" key="2">
    <source>
        <dbReference type="ARBA" id="ARBA00008335"/>
    </source>
</evidence>
<dbReference type="GO" id="GO:0005886">
    <property type="term" value="C:plasma membrane"/>
    <property type="evidence" value="ECO:0007669"/>
    <property type="project" value="UniProtKB-SubCell"/>
</dbReference>
<dbReference type="RefSeq" id="WP_187974568.1">
    <property type="nucleotide sequence ID" value="NZ_CP046884.1"/>
</dbReference>
<evidence type="ECO:0000256" key="8">
    <source>
        <dbReference type="SAM" id="Phobius"/>
    </source>
</evidence>
<keyword evidence="6 8" id="KW-1133">Transmembrane helix</keyword>
<evidence type="ECO:0000256" key="6">
    <source>
        <dbReference type="ARBA" id="ARBA00022989"/>
    </source>
</evidence>
<dbReference type="EMBL" id="CP046884">
    <property type="protein sequence ID" value="QNQ91258.1"/>
    <property type="molecule type" value="Genomic_DNA"/>
</dbReference>
<evidence type="ECO:0000256" key="7">
    <source>
        <dbReference type="ARBA" id="ARBA00023136"/>
    </source>
</evidence>
<dbReference type="KEGG" id="cpoy:GP475_11890"/>
<dbReference type="SUPFAM" id="SSF103473">
    <property type="entry name" value="MFS general substrate transporter"/>
    <property type="match status" value="1"/>
</dbReference>
<feature type="transmembrane region" description="Helical" evidence="8">
    <location>
        <begin position="313"/>
        <end position="336"/>
    </location>
</feature>
<evidence type="ECO:0000313" key="11">
    <source>
        <dbReference type="Proteomes" id="UP000516320"/>
    </source>
</evidence>
<feature type="transmembrane region" description="Helical" evidence="8">
    <location>
        <begin position="251"/>
        <end position="269"/>
    </location>
</feature>
<reference evidence="10 11" key="1">
    <citation type="submission" date="2019-12" db="EMBL/GenBank/DDBJ databases">
        <title>Corynebacterium sp. nov., isolated from feces of the Anser Albifrons in China.</title>
        <authorList>
            <person name="Liu Q."/>
        </authorList>
    </citation>
    <scope>NUCLEOTIDE SEQUENCE [LARGE SCALE GENOMIC DNA]</scope>
    <source>
        <strain evidence="10 11">4H37-19</strain>
    </source>
</reference>
<feature type="transmembrane region" description="Helical" evidence="8">
    <location>
        <begin position="57"/>
        <end position="75"/>
    </location>
</feature>
<dbReference type="AlphaFoldDB" id="A0A7H0SRT3"/>
<feature type="transmembrane region" description="Helical" evidence="8">
    <location>
        <begin position="21"/>
        <end position="37"/>
    </location>
</feature>
<evidence type="ECO:0000256" key="5">
    <source>
        <dbReference type="ARBA" id="ARBA00022692"/>
    </source>
</evidence>
<comment type="similarity">
    <text evidence="2">Belongs to the major facilitator superfamily.</text>
</comment>
<feature type="domain" description="Major facilitator superfamily (MFS) profile" evidence="9">
    <location>
        <begin position="20"/>
        <end position="403"/>
    </location>
</feature>
<evidence type="ECO:0000313" key="10">
    <source>
        <dbReference type="EMBL" id="QNQ91258.1"/>
    </source>
</evidence>
<comment type="subcellular location">
    <subcellularLocation>
        <location evidence="1">Cell membrane</location>
        <topology evidence="1">Multi-pass membrane protein</topology>
    </subcellularLocation>
</comment>
<keyword evidence="4" id="KW-1003">Cell membrane</keyword>
<organism evidence="10 11">
    <name type="scientific">Corynebacterium poyangense</name>
    <dbReference type="NCBI Taxonomy" id="2684405"/>
    <lineage>
        <taxon>Bacteria</taxon>
        <taxon>Bacillati</taxon>
        <taxon>Actinomycetota</taxon>
        <taxon>Actinomycetes</taxon>
        <taxon>Mycobacteriales</taxon>
        <taxon>Corynebacteriaceae</taxon>
        <taxon>Corynebacterium</taxon>
    </lineage>
</organism>
<gene>
    <name evidence="10" type="ORF">GP475_11890</name>
</gene>
<dbReference type="Proteomes" id="UP000516320">
    <property type="component" value="Chromosome"/>
</dbReference>
<dbReference type="InterPro" id="IPR036259">
    <property type="entry name" value="MFS_trans_sf"/>
</dbReference>
<proteinExistence type="inferred from homology"/>
<feature type="transmembrane region" description="Helical" evidence="8">
    <location>
        <begin position="175"/>
        <end position="195"/>
    </location>
</feature>
<dbReference type="InterPro" id="IPR011701">
    <property type="entry name" value="MFS"/>
</dbReference>
<name>A0A7H0SRT3_9CORY</name>
<feature type="transmembrane region" description="Helical" evidence="8">
    <location>
        <begin position="87"/>
        <end position="106"/>
    </location>
</feature>
<evidence type="ECO:0000256" key="1">
    <source>
        <dbReference type="ARBA" id="ARBA00004651"/>
    </source>
</evidence>
<feature type="transmembrane region" description="Helical" evidence="8">
    <location>
        <begin position="145"/>
        <end position="163"/>
    </location>
</feature>
<dbReference type="Pfam" id="PF07690">
    <property type="entry name" value="MFS_1"/>
    <property type="match status" value="1"/>
</dbReference>
<dbReference type="CDD" id="cd17324">
    <property type="entry name" value="MFS_NepI_like"/>
    <property type="match status" value="1"/>
</dbReference>
<dbReference type="InterPro" id="IPR020846">
    <property type="entry name" value="MFS_dom"/>
</dbReference>
<evidence type="ECO:0000256" key="3">
    <source>
        <dbReference type="ARBA" id="ARBA00022448"/>
    </source>
</evidence>
<dbReference type="PANTHER" id="PTHR43271:SF1">
    <property type="entry name" value="INNER MEMBRANE TRANSPORT PROTEIN YNFM"/>
    <property type="match status" value="1"/>
</dbReference>
<dbReference type="Gene3D" id="1.20.1250.20">
    <property type="entry name" value="MFS general substrate transporter like domains"/>
    <property type="match status" value="1"/>
</dbReference>
<dbReference type="PROSITE" id="PS50850">
    <property type="entry name" value="MFS"/>
    <property type="match status" value="1"/>
</dbReference>
<feature type="transmembrane region" description="Helical" evidence="8">
    <location>
        <begin position="289"/>
        <end position="307"/>
    </location>
</feature>
<keyword evidence="7 8" id="KW-0472">Membrane</keyword>
<sequence>MPESKSLPLGIRRSDPAYRRAVLAMLAAGLATFNAVYATQAVLPTFVSELGVTPDQAALTVSATTGLLAVCIMPASILSERFGRGKVLIVSALLATCLALLLPLAPTFEVMVGLRAVQGAVVAGVPAVAMTWLSEELDPKDLGSAMGIYVAGTTVGGLSGRLIPSGLLEFMDWRWAMFFSSLIALGFALLAAVLLPAQRRFRPKAIHPHTEFLATVRHLRNPRLLALFASAFVGMGTFVSLYNYIGFRMMSQFGLSEGLVGLVFIMYLAGTWSSARVGRLVSRSTRGRLMVGAASLMGVSILLLIPANLITTLVAIFTFTAAFFAMHSVASGWVGIIATENRAEGSGMYLFCYYAGSSIIGWMSGYVFSSQEWLGLIVWLLLLASGLVAIATLSAIAEKSQRRQPRRSMT</sequence>
<dbReference type="PANTHER" id="PTHR43271">
    <property type="entry name" value="BLL2771 PROTEIN"/>
    <property type="match status" value="1"/>
</dbReference>
<keyword evidence="11" id="KW-1185">Reference proteome</keyword>
<protein>
    <submittedName>
        <fullName evidence="10">MFS transporter</fullName>
    </submittedName>
</protein>
<keyword evidence="3" id="KW-0813">Transport</keyword>
<feature type="transmembrane region" description="Helical" evidence="8">
    <location>
        <begin position="112"/>
        <end position="133"/>
    </location>
</feature>
<accession>A0A7H0SRT3</accession>
<feature type="transmembrane region" description="Helical" evidence="8">
    <location>
        <begin position="373"/>
        <end position="397"/>
    </location>
</feature>
<evidence type="ECO:0000259" key="9">
    <source>
        <dbReference type="PROSITE" id="PS50850"/>
    </source>
</evidence>
<feature type="transmembrane region" description="Helical" evidence="8">
    <location>
        <begin position="224"/>
        <end position="245"/>
    </location>
</feature>
<keyword evidence="5 8" id="KW-0812">Transmembrane</keyword>